<dbReference type="GO" id="GO:0003939">
    <property type="term" value="F:L-iditol 2-dehydrogenase (NAD+) activity"/>
    <property type="evidence" value="ECO:0007669"/>
    <property type="project" value="TreeGrafter"/>
</dbReference>
<evidence type="ECO:0000256" key="11">
    <source>
        <dbReference type="ARBA" id="ARBA00030139"/>
    </source>
</evidence>
<evidence type="ECO:0000313" key="16">
    <source>
        <dbReference type="Proteomes" id="UP000266188"/>
    </source>
</evidence>
<keyword evidence="13" id="KW-1133">Transmembrane helix</keyword>
<dbReference type="InterPro" id="IPR013154">
    <property type="entry name" value="ADH-like_N"/>
</dbReference>
<dbReference type="PANTHER" id="PTHR43161:SF9">
    <property type="entry name" value="SORBITOL DEHYDROGENASE"/>
    <property type="match status" value="1"/>
</dbReference>
<evidence type="ECO:0000256" key="6">
    <source>
        <dbReference type="ARBA" id="ARBA00023002"/>
    </source>
</evidence>
<dbReference type="InterPro" id="IPR011032">
    <property type="entry name" value="GroES-like_sf"/>
</dbReference>
<dbReference type="Gene3D" id="3.40.50.720">
    <property type="entry name" value="NAD(P)-binding Rossmann-like Domain"/>
    <property type="match status" value="1"/>
</dbReference>
<dbReference type="STRING" id="2070753.A0A3A2ZU52"/>
<evidence type="ECO:0000256" key="1">
    <source>
        <dbReference type="ARBA" id="ARBA00001947"/>
    </source>
</evidence>
<dbReference type="FunFam" id="3.40.50.720:FF:000068">
    <property type="entry name" value="Sorbitol dehydrogenase"/>
    <property type="match status" value="1"/>
</dbReference>
<evidence type="ECO:0000256" key="4">
    <source>
        <dbReference type="ARBA" id="ARBA00022723"/>
    </source>
</evidence>
<dbReference type="CDD" id="cd05285">
    <property type="entry name" value="sorbitol_DH"/>
    <property type="match status" value="1"/>
</dbReference>
<dbReference type="InterPro" id="IPR002328">
    <property type="entry name" value="ADH_Zn_CS"/>
</dbReference>
<keyword evidence="13" id="KW-0472">Membrane</keyword>
<evidence type="ECO:0000256" key="7">
    <source>
        <dbReference type="ARBA" id="ARBA00023027"/>
    </source>
</evidence>
<dbReference type="Proteomes" id="UP000266188">
    <property type="component" value="Unassembled WGS sequence"/>
</dbReference>
<dbReference type="GO" id="GO:0006062">
    <property type="term" value="P:sorbitol catabolic process"/>
    <property type="evidence" value="ECO:0007669"/>
    <property type="project" value="TreeGrafter"/>
</dbReference>
<evidence type="ECO:0000256" key="2">
    <source>
        <dbReference type="ARBA" id="ARBA00008072"/>
    </source>
</evidence>
<keyword evidence="16" id="KW-1185">Reference proteome</keyword>
<sequence>MNPSFILRAVKDVAFEDRPVPQLKDPWDVRIHVSQTGICGSDVHYWQRGRIGDFVLESPIILGHESSGTVVEVGPRVTNVKVGDRVAIEPGVPCRHCDYCRSGKYNLCADTVFAATPPHNGTLCKYYSTESDYCYPIPDHMDMEEAAMVEPVAVAVQVTKVGQVTAGSTVVVFGCGTIGLLCQAVSKAYSVKRVIGIDISQSRTEFAKTFAADDVFIPPPKPQDVVNDHDWSEVVAKMIKDKFDLGDGPDIVLEATGSQNAIQTGVHLTRKGGMYVQVGMGRENVTFPITTTCIRDLTIRGSIRYTTGCYPMAVHLVASGKIDVKRLITNRYKFEQAEEAFELVRQGKESVIKLSARDWQTEPKFRQLPNLAYTCGKVGWYQGSGFFLMTALLNYHWAHNPELLALPVNKAIAGIASAIVWASSAWYFKRGIKNIGAVVAAMGALQAWAAFWN</sequence>
<evidence type="ECO:0000256" key="10">
    <source>
        <dbReference type="ARBA" id="ARBA00026119"/>
    </source>
</evidence>
<keyword evidence="13" id="KW-0812">Transmembrane</keyword>
<gene>
    <name evidence="15" type="ORF">PHISCL_00930</name>
</gene>
<evidence type="ECO:0000256" key="8">
    <source>
        <dbReference type="ARBA" id="ARBA00024843"/>
    </source>
</evidence>
<comment type="function">
    <text evidence="8">Xylitol dehydrogenase which catalyzes the conversion of xylitol to D-xylulose. Xylose is a major component of hemicelluloses such as xylan. Most fungi utilize D-xylose via three enzymatic reactions, xylose reductase (XR), xylitol dehydrogenase (XDH), and xylulokinase, to form xylulose 5-phosphate, which enters pentose phosphate pathway.</text>
</comment>
<dbReference type="UniPathway" id="UPA00146">
    <property type="reaction ID" value="UER00577"/>
</dbReference>
<comment type="caution">
    <text evidence="15">The sequence shown here is derived from an EMBL/GenBank/DDBJ whole genome shotgun (WGS) entry which is preliminary data.</text>
</comment>
<dbReference type="GO" id="GO:0019569">
    <property type="term" value="P:L-arabinose catabolic process to D-xylulose 5-phosphate"/>
    <property type="evidence" value="ECO:0007669"/>
    <property type="project" value="UniProtKB-UniPathway"/>
</dbReference>
<evidence type="ECO:0000256" key="9">
    <source>
        <dbReference type="ARBA" id="ARBA00025713"/>
    </source>
</evidence>
<proteinExistence type="inferred from homology"/>
<feature type="domain" description="Enoyl reductase (ER)" evidence="14">
    <location>
        <begin position="8"/>
        <end position="352"/>
    </location>
</feature>
<keyword evidence="3" id="KW-0859">Xylose metabolism</keyword>
<dbReference type="InterPro" id="IPR036291">
    <property type="entry name" value="NAD(P)-bd_dom_sf"/>
</dbReference>
<keyword evidence="4 12" id="KW-0479">Metal-binding</keyword>
<keyword evidence="7" id="KW-0520">NAD</keyword>
<reference evidence="16" key="1">
    <citation type="submission" date="2017-02" db="EMBL/GenBank/DDBJ databases">
        <authorList>
            <person name="Tafer H."/>
            <person name="Lopandic K."/>
        </authorList>
    </citation>
    <scope>NUCLEOTIDE SEQUENCE [LARGE SCALE GENOMIC DNA]</scope>
    <source>
        <strain evidence="16">CBS 366.77</strain>
    </source>
</reference>
<evidence type="ECO:0000259" key="14">
    <source>
        <dbReference type="SMART" id="SM00829"/>
    </source>
</evidence>
<dbReference type="InterPro" id="IPR045306">
    <property type="entry name" value="SDH-like"/>
</dbReference>
<evidence type="ECO:0000313" key="15">
    <source>
        <dbReference type="EMBL" id="RJE26699.1"/>
    </source>
</evidence>
<dbReference type="SUPFAM" id="SSF50129">
    <property type="entry name" value="GroES-like"/>
    <property type="match status" value="1"/>
</dbReference>
<dbReference type="GO" id="GO:0046526">
    <property type="term" value="F:D-xylulose reductase activity"/>
    <property type="evidence" value="ECO:0007669"/>
    <property type="project" value="UniProtKB-EC"/>
</dbReference>
<keyword evidence="3" id="KW-0119">Carbohydrate metabolism</keyword>
<comment type="pathway">
    <text evidence="9">Carbohydrate degradation; L-arabinose degradation via L-arabinitol; D-xylulose 5-phosphate from L-arabinose (fungal route): step 4/5.</text>
</comment>
<feature type="transmembrane region" description="Helical" evidence="13">
    <location>
        <begin position="435"/>
        <end position="452"/>
    </location>
</feature>
<feature type="transmembrane region" description="Helical" evidence="13">
    <location>
        <begin position="411"/>
        <end position="428"/>
    </location>
</feature>
<dbReference type="Gene3D" id="3.90.180.10">
    <property type="entry name" value="Medium-chain alcohol dehydrogenases, catalytic domain"/>
    <property type="match status" value="1"/>
</dbReference>
<dbReference type="OrthoDB" id="3941538at2759"/>
<accession>A0A3A2ZU52</accession>
<dbReference type="EC" id="1.1.1.9" evidence="10"/>
<dbReference type="EMBL" id="MVGC01000016">
    <property type="protein sequence ID" value="RJE26699.1"/>
    <property type="molecule type" value="Genomic_DNA"/>
</dbReference>
<keyword evidence="6" id="KW-0560">Oxidoreductase</keyword>
<evidence type="ECO:0000256" key="3">
    <source>
        <dbReference type="ARBA" id="ARBA00022629"/>
    </source>
</evidence>
<dbReference type="InterPro" id="IPR020843">
    <property type="entry name" value="ER"/>
</dbReference>
<comment type="similarity">
    <text evidence="2 12">Belongs to the zinc-containing alcohol dehydrogenase family.</text>
</comment>
<dbReference type="PROSITE" id="PS00059">
    <property type="entry name" value="ADH_ZINC"/>
    <property type="match status" value="1"/>
</dbReference>
<dbReference type="Pfam" id="PF00107">
    <property type="entry name" value="ADH_zinc_N"/>
    <property type="match status" value="1"/>
</dbReference>
<name>A0A3A2ZU52_9EURO</name>
<evidence type="ECO:0000256" key="5">
    <source>
        <dbReference type="ARBA" id="ARBA00022833"/>
    </source>
</evidence>
<dbReference type="SMART" id="SM00829">
    <property type="entry name" value="PKS_ER"/>
    <property type="match status" value="1"/>
</dbReference>
<dbReference type="AlphaFoldDB" id="A0A3A2ZU52"/>
<dbReference type="GO" id="GO:0042732">
    <property type="term" value="P:D-xylose metabolic process"/>
    <property type="evidence" value="ECO:0007669"/>
    <property type="project" value="UniProtKB-KW"/>
</dbReference>
<comment type="cofactor">
    <cofactor evidence="1 12">
        <name>Zn(2+)</name>
        <dbReference type="ChEBI" id="CHEBI:29105"/>
    </cofactor>
</comment>
<organism evidence="15 16">
    <name type="scientific">Aspergillus sclerotialis</name>
    <dbReference type="NCBI Taxonomy" id="2070753"/>
    <lineage>
        <taxon>Eukaryota</taxon>
        <taxon>Fungi</taxon>
        <taxon>Dikarya</taxon>
        <taxon>Ascomycota</taxon>
        <taxon>Pezizomycotina</taxon>
        <taxon>Eurotiomycetes</taxon>
        <taxon>Eurotiomycetidae</taxon>
        <taxon>Eurotiales</taxon>
        <taxon>Aspergillaceae</taxon>
        <taxon>Aspergillus</taxon>
        <taxon>Aspergillus subgen. Polypaecilum</taxon>
    </lineage>
</organism>
<evidence type="ECO:0000256" key="12">
    <source>
        <dbReference type="RuleBase" id="RU361277"/>
    </source>
</evidence>
<protein>
    <recommendedName>
        <fullName evidence="10">D-xylulose reductase</fullName>
        <ecNumber evidence="10">1.1.1.9</ecNumber>
    </recommendedName>
    <alternativeName>
        <fullName evidence="11">Xylitol dehydrogenase A</fullName>
    </alternativeName>
</protein>
<keyword evidence="5 12" id="KW-0862">Zinc</keyword>
<dbReference type="PANTHER" id="PTHR43161">
    <property type="entry name" value="SORBITOL DEHYDROGENASE"/>
    <property type="match status" value="1"/>
</dbReference>
<dbReference type="InterPro" id="IPR013149">
    <property type="entry name" value="ADH-like_C"/>
</dbReference>
<dbReference type="Pfam" id="PF08240">
    <property type="entry name" value="ADH_N"/>
    <property type="match status" value="1"/>
</dbReference>
<dbReference type="SUPFAM" id="SSF51735">
    <property type="entry name" value="NAD(P)-binding Rossmann-fold domains"/>
    <property type="match status" value="1"/>
</dbReference>
<dbReference type="GO" id="GO:0008270">
    <property type="term" value="F:zinc ion binding"/>
    <property type="evidence" value="ECO:0007669"/>
    <property type="project" value="InterPro"/>
</dbReference>
<evidence type="ECO:0000256" key="13">
    <source>
        <dbReference type="SAM" id="Phobius"/>
    </source>
</evidence>